<protein>
    <submittedName>
        <fullName evidence="1">Uncharacterized protein</fullName>
    </submittedName>
</protein>
<sequence>MSFYLIFPTKSLPLVLQQAQRVKA</sequence>
<keyword evidence="2" id="KW-1185">Reference proteome</keyword>
<dbReference type="AlphaFoldDB" id="A0AAW0JJS2"/>
<dbReference type="EMBL" id="PKMF04000525">
    <property type="protein sequence ID" value="KAK7827253.1"/>
    <property type="molecule type" value="Genomic_DNA"/>
</dbReference>
<comment type="caution">
    <text evidence="1">The sequence shown here is derived from an EMBL/GenBank/DDBJ whole genome shotgun (WGS) entry which is preliminary data.</text>
</comment>
<proteinExistence type="predicted"/>
<reference evidence="1 2" key="1">
    <citation type="journal article" date="2018" name="Sci. Data">
        <title>The draft genome sequence of cork oak.</title>
        <authorList>
            <person name="Ramos A.M."/>
            <person name="Usie A."/>
            <person name="Barbosa P."/>
            <person name="Barros P.M."/>
            <person name="Capote T."/>
            <person name="Chaves I."/>
            <person name="Simoes F."/>
            <person name="Abreu I."/>
            <person name="Carrasquinho I."/>
            <person name="Faro C."/>
            <person name="Guimaraes J.B."/>
            <person name="Mendonca D."/>
            <person name="Nobrega F."/>
            <person name="Rodrigues L."/>
            <person name="Saibo N.J.M."/>
            <person name="Varela M.C."/>
            <person name="Egas C."/>
            <person name="Matos J."/>
            <person name="Miguel C.M."/>
            <person name="Oliveira M.M."/>
            <person name="Ricardo C.P."/>
            <person name="Goncalves S."/>
        </authorList>
    </citation>
    <scope>NUCLEOTIDE SEQUENCE [LARGE SCALE GENOMIC DNA]</scope>
    <source>
        <strain evidence="2">cv. HL8</strain>
    </source>
</reference>
<dbReference type="Proteomes" id="UP000237347">
    <property type="component" value="Unassembled WGS sequence"/>
</dbReference>
<gene>
    <name evidence="1" type="ORF">CFP56_031250</name>
</gene>
<name>A0AAW0JJS2_QUESU</name>
<organism evidence="1 2">
    <name type="scientific">Quercus suber</name>
    <name type="common">Cork oak</name>
    <dbReference type="NCBI Taxonomy" id="58331"/>
    <lineage>
        <taxon>Eukaryota</taxon>
        <taxon>Viridiplantae</taxon>
        <taxon>Streptophyta</taxon>
        <taxon>Embryophyta</taxon>
        <taxon>Tracheophyta</taxon>
        <taxon>Spermatophyta</taxon>
        <taxon>Magnoliopsida</taxon>
        <taxon>eudicotyledons</taxon>
        <taxon>Gunneridae</taxon>
        <taxon>Pentapetalae</taxon>
        <taxon>rosids</taxon>
        <taxon>fabids</taxon>
        <taxon>Fagales</taxon>
        <taxon>Fagaceae</taxon>
        <taxon>Quercus</taxon>
    </lineage>
</organism>
<evidence type="ECO:0000313" key="1">
    <source>
        <dbReference type="EMBL" id="KAK7827253.1"/>
    </source>
</evidence>
<evidence type="ECO:0000313" key="2">
    <source>
        <dbReference type="Proteomes" id="UP000237347"/>
    </source>
</evidence>
<accession>A0AAW0JJS2</accession>